<feature type="signal peptide" evidence="3">
    <location>
        <begin position="1"/>
        <end position="21"/>
    </location>
</feature>
<gene>
    <name evidence="4" type="ORF">HXX76_002851</name>
</gene>
<keyword evidence="5" id="KW-1185">Reference proteome</keyword>
<comment type="caution">
    <text evidence="4">The sequence shown here is derived from an EMBL/GenBank/DDBJ whole genome shotgun (WGS) entry which is preliminary data.</text>
</comment>
<evidence type="ECO:0000313" key="5">
    <source>
        <dbReference type="Proteomes" id="UP000650467"/>
    </source>
</evidence>
<dbReference type="InterPro" id="IPR050546">
    <property type="entry name" value="Glycosyl_Hydrlase_16"/>
</dbReference>
<evidence type="ECO:0000313" key="4">
    <source>
        <dbReference type="EMBL" id="KAG2442771.1"/>
    </source>
</evidence>
<feature type="chain" id="PRO_5032853588" evidence="3">
    <location>
        <begin position="22"/>
        <end position="461"/>
    </location>
</feature>
<feature type="region of interest" description="Disordered" evidence="2">
    <location>
        <begin position="280"/>
        <end position="311"/>
    </location>
</feature>
<reference evidence="4" key="1">
    <citation type="journal article" date="2020" name="bioRxiv">
        <title>Comparative genomics of Chlamydomonas.</title>
        <authorList>
            <person name="Craig R.J."/>
            <person name="Hasan A.R."/>
            <person name="Ness R.W."/>
            <person name="Keightley P.D."/>
        </authorList>
    </citation>
    <scope>NUCLEOTIDE SEQUENCE</scope>
    <source>
        <strain evidence="4">SAG 7.73</strain>
    </source>
</reference>
<protein>
    <submittedName>
        <fullName evidence="4">Uncharacterized protein</fullName>
    </submittedName>
</protein>
<dbReference type="Proteomes" id="UP000650467">
    <property type="component" value="Unassembled WGS sequence"/>
</dbReference>
<dbReference type="PANTHER" id="PTHR10963">
    <property type="entry name" value="GLYCOSYL HYDROLASE-RELATED"/>
    <property type="match status" value="1"/>
</dbReference>
<sequence>MRRFLLPAMLAICWSINGAVAPKPPPPPPPPSPAPSPVRSPPSPSPPTPPPPPPANQVLLWSEEFTPCAAGTPNCNNGLNTAVWQYDNGDGSQYTTNSITQWGNGQLQCNSDASENVRVEGGVPGADGGVLTINAVSKAVTCGLLDPSTPIKIEARVRVPLRASSQPLIALLPNTARTDCLACGDFADGWCANGQMDVMNMLGGDGRVQQRIHTGGGANGNSWEGCSTLPGTPVSYSLASSGPARGTSRWFTISVVWGPTRISTFVDGVQDVDMTARKETAAAKPTGADDAANATGEQATGNGSTGSARASPVGIMHNAASVLGRVKLTHDMIAEQGGDLEALHNLMAENTTQAIEHHQQLIERFDKWLNVWEKYNASNKRSAAIKRDRIIRKAVVTLLPALSMFTKAKIVEMIRDSNNPALNPPPTDAEIEEMVAEVEKDQQHINFFDCGEVAFKIFEAG</sequence>
<name>A0A835TET5_CHLIN</name>
<keyword evidence="3" id="KW-0732">Signal</keyword>
<dbReference type="AlphaFoldDB" id="A0A835TET5"/>
<evidence type="ECO:0000256" key="3">
    <source>
        <dbReference type="SAM" id="SignalP"/>
    </source>
</evidence>
<feature type="region of interest" description="Disordered" evidence="2">
    <location>
        <begin position="19"/>
        <end position="55"/>
    </location>
</feature>
<feature type="compositionally biased region" description="Polar residues" evidence="2">
    <location>
        <begin position="295"/>
        <end position="308"/>
    </location>
</feature>
<dbReference type="SUPFAM" id="SSF49899">
    <property type="entry name" value="Concanavalin A-like lectins/glucanases"/>
    <property type="match status" value="1"/>
</dbReference>
<feature type="compositionally biased region" description="Pro residues" evidence="2">
    <location>
        <begin position="22"/>
        <end position="55"/>
    </location>
</feature>
<evidence type="ECO:0000256" key="1">
    <source>
        <dbReference type="ARBA" id="ARBA00006865"/>
    </source>
</evidence>
<dbReference type="InterPro" id="IPR013320">
    <property type="entry name" value="ConA-like_dom_sf"/>
</dbReference>
<dbReference type="Gene3D" id="2.60.120.200">
    <property type="match status" value="1"/>
</dbReference>
<feature type="compositionally biased region" description="Low complexity" evidence="2">
    <location>
        <begin position="282"/>
        <end position="294"/>
    </location>
</feature>
<evidence type="ECO:0000256" key="2">
    <source>
        <dbReference type="SAM" id="MobiDB-lite"/>
    </source>
</evidence>
<dbReference type="EMBL" id="JAEHOC010000004">
    <property type="protein sequence ID" value="KAG2442771.1"/>
    <property type="molecule type" value="Genomic_DNA"/>
</dbReference>
<dbReference type="PANTHER" id="PTHR10963:SF55">
    <property type="entry name" value="GLYCOSIDE HYDROLASE FAMILY 16 PROTEIN"/>
    <property type="match status" value="1"/>
</dbReference>
<comment type="similarity">
    <text evidence="1">Belongs to the glycosyl hydrolase 16 family.</text>
</comment>
<organism evidence="4 5">
    <name type="scientific">Chlamydomonas incerta</name>
    <dbReference type="NCBI Taxonomy" id="51695"/>
    <lineage>
        <taxon>Eukaryota</taxon>
        <taxon>Viridiplantae</taxon>
        <taxon>Chlorophyta</taxon>
        <taxon>core chlorophytes</taxon>
        <taxon>Chlorophyceae</taxon>
        <taxon>CS clade</taxon>
        <taxon>Chlamydomonadales</taxon>
        <taxon>Chlamydomonadaceae</taxon>
        <taxon>Chlamydomonas</taxon>
    </lineage>
</organism>
<proteinExistence type="inferred from homology"/>
<accession>A0A835TET5</accession>